<evidence type="ECO:0000256" key="1">
    <source>
        <dbReference type="RuleBase" id="RU003800"/>
    </source>
</evidence>
<dbReference type="Pfam" id="PF17941">
    <property type="entry name" value="PP_kinase_C_1"/>
    <property type="match status" value="1"/>
</dbReference>
<accession>A0ABY2DDW6</accession>
<evidence type="ECO:0000259" key="3">
    <source>
        <dbReference type="Pfam" id="PF17941"/>
    </source>
</evidence>
<dbReference type="InterPro" id="IPR003414">
    <property type="entry name" value="PP_kinase"/>
</dbReference>
<protein>
    <recommendedName>
        <fullName evidence="1">Polyphosphate kinase</fullName>
        <ecNumber evidence="1">2.7.4.1</ecNumber>
    </recommendedName>
</protein>
<dbReference type="NCBIfam" id="TIGR03705">
    <property type="entry name" value="poly_P_kin"/>
    <property type="match status" value="1"/>
</dbReference>
<comment type="catalytic activity">
    <reaction evidence="1">
        <text>[phosphate](n) + ATP = [phosphate](n+1) + ADP</text>
        <dbReference type="Rhea" id="RHEA:19573"/>
        <dbReference type="Rhea" id="RHEA-COMP:9859"/>
        <dbReference type="Rhea" id="RHEA-COMP:14280"/>
        <dbReference type="ChEBI" id="CHEBI:16838"/>
        <dbReference type="ChEBI" id="CHEBI:30616"/>
        <dbReference type="ChEBI" id="CHEBI:456216"/>
        <dbReference type="EC" id="2.7.4.1"/>
    </reaction>
</comment>
<keyword evidence="1" id="KW-0597">Phosphoprotein</keyword>
<sequence length="394" mass="43516">LSALWQVYGAADRPDLKDPPFVPATHPRLAEGEVPRSVFATLRDGDVLVHHPYHSFATSVQRFVEQAAADPNVLAIKQTLYRTSGDSPIVDALVDAAAAGKQVVVLVELKARFDEVANIGWARTLERAGCHVVYGLVGLKTHCKTALVVRQEGNQIRRYCHIGTGNYHPKTARLYEDFGVLTADPEIGADLTDLFNVLTGYSRQTTFRRLLVAPQGIRRGLVERIEREISHVRLGMPGLVQLKVNSLVDEQIVDALYRASRAGVHVDLLIRGMCTLRPGVPGLSENIRVRSILGRFLEHSRVFRFGNNGDAEFWLGSADLMHRNLDRRVEALVQVSDPVARAELDHVLAAAFSPEVEAFELAADGSWSRRTGLPETPLTHLQDLLLRRVGGRSG</sequence>
<dbReference type="PANTHER" id="PTHR30218">
    <property type="entry name" value="POLYPHOSPHATE KINASE"/>
    <property type="match status" value="1"/>
</dbReference>
<dbReference type="Proteomes" id="UP000295626">
    <property type="component" value="Unassembled WGS sequence"/>
</dbReference>
<keyword evidence="1 4" id="KW-0808">Transferase</keyword>
<proteinExistence type="inferred from homology"/>
<comment type="similarity">
    <text evidence="1">Belongs to the polyphosphate kinase 1 (PPK1) family.</text>
</comment>
<feature type="domain" description="Polyphosphate kinase C-terminal" evidence="3">
    <location>
        <begin position="37"/>
        <end position="203"/>
    </location>
</feature>
<dbReference type="EMBL" id="SMKE01000663">
    <property type="protein sequence ID" value="TDB87707.1"/>
    <property type="molecule type" value="Genomic_DNA"/>
</dbReference>
<dbReference type="PANTHER" id="PTHR30218:SF0">
    <property type="entry name" value="POLYPHOSPHATE KINASE"/>
    <property type="match status" value="1"/>
</dbReference>
<evidence type="ECO:0000313" key="4">
    <source>
        <dbReference type="EMBL" id="TDB87707.1"/>
    </source>
</evidence>
<dbReference type="SUPFAM" id="SSF56024">
    <property type="entry name" value="Phospholipase D/nuclease"/>
    <property type="match status" value="2"/>
</dbReference>
<dbReference type="InterPro" id="IPR041108">
    <property type="entry name" value="PP_kinase_C_1"/>
</dbReference>
<dbReference type="EC" id="2.7.4.1" evidence="1"/>
<reference evidence="4 5" key="1">
    <citation type="submission" date="2019-02" db="EMBL/GenBank/DDBJ databases">
        <title>Draft genome sequences of novel Actinobacteria.</title>
        <authorList>
            <person name="Sahin N."/>
            <person name="Ay H."/>
            <person name="Saygin H."/>
        </authorList>
    </citation>
    <scope>NUCLEOTIDE SEQUENCE [LARGE SCALE GENOMIC DNA]</scope>
    <source>
        <strain evidence="4 5">JCM 30529</strain>
    </source>
</reference>
<keyword evidence="4" id="KW-0418">Kinase</keyword>
<feature type="domain" description="Polyphosphate kinase C-terminal" evidence="2">
    <location>
        <begin position="210"/>
        <end position="371"/>
    </location>
</feature>
<name>A0ABY2DDW6_9ACTN</name>
<dbReference type="CDD" id="cd09165">
    <property type="entry name" value="PLDc_PaPPK1_C1_like"/>
    <property type="match status" value="1"/>
</dbReference>
<evidence type="ECO:0000313" key="5">
    <source>
        <dbReference type="Proteomes" id="UP000295626"/>
    </source>
</evidence>
<dbReference type="Gene3D" id="3.30.870.10">
    <property type="entry name" value="Endonuclease Chain A"/>
    <property type="match status" value="2"/>
</dbReference>
<dbReference type="InterPro" id="IPR025200">
    <property type="entry name" value="PPK_C_dom2"/>
</dbReference>
<dbReference type="GO" id="GO:0008976">
    <property type="term" value="F:polyphosphate kinase activity"/>
    <property type="evidence" value="ECO:0007669"/>
    <property type="project" value="UniProtKB-EC"/>
</dbReference>
<dbReference type="CDD" id="cd09168">
    <property type="entry name" value="PLDc_PaPPK1_C2_like"/>
    <property type="match status" value="1"/>
</dbReference>
<feature type="non-terminal residue" evidence="4">
    <location>
        <position position="1"/>
    </location>
</feature>
<comment type="PTM">
    <text evidence="1">An intermediate of this reaction is the autophosphorylated ppk in which a phosphate is covalently linked to a histidine residue through a N-P bond.</text>
</comment>
<comment type="caution">
    <text evidence="4">The sequence shown here is derived from an EMBL/GenBank/DDBJ whole genome shotgun (WGS) entry which is preliminary data.</text>
</comment>
<organism evidence="4 5">
    <name type="scientific">Micromonospora fluostatini</name>
    <dbReference type="NCBI Taxonomy" id="1629071"/>
    <lineage>
        <taxon>Bacteria</taxon>
        <taxon>Bacillati</taxon>
        <taxon>Actinomycetota</taxon>
        <taxon>Actinomycetes</taxon>
        <taxon>Micromonosporales</taxon>
        <taxon>Micromonosporaceae</taxon>
        <taxon>Micromonospora</taxon>
    </lineage>
</organism>
<keyword evidence="5" id="KW-1185">Reference proteome</keyword>
<gene>
    <name evidence="4" type="primary">ppk1</name>
    <name evidence="4" type="ORF">E1091_15635</name>
</gene>
<dbReference type="Pfam" id="PF13090">
    <property type="entry name" value="PP_kinase_C"/>
    <property type="match status" value="1"/>
</dbReference>
<evidence type="ECO:0000259" key="2">
    <source>
        <dbReference type="Pfam" id="PF13090"/>
    </source>
</evidence>
<comment type="function">
    <text evidence="1">Catalyzes the reversible transfer of the terminal phosphate of ATP to form a long-chain polyphosphate (polyP).</text>
</comment>